<comment type="caution">
    <text evidence="3">The sequence shown here is derived from an EMBL/GenBank/DDBJ whole genome shotgun (WGS) entry which is preliminary data.</text>
</comment>
<name>A0ABS0C215_9NOCA</name>
<dbReference type="PANTHER" id="PTHR34406:SF1">
    <property type="entry name" value="PROTEIN YCEI"/>
    <property type="match status" value="1"/>
</dbReference>
<dbReference type="SMART" id="SM00867">
    <property type="entry name" value="YceI"/>
    <property type="match status" value="1"/>
</dbReference>
<keyword evidence="4" id="KW-1185">Reference proteome</keyword>
<dbReference type="Proteomes" id="UP000807309">
    <property type="component" value="Unassembled WGS sequence"/>
</dbReference>
<dbReference type="Gene3D" id="2.40.128.110">
    <property type="entry name" value="Lipid/polyisoprenoid-binding, YceI-like"/>
    <property type="match status" value="1"/>
</dbReference>
<dbReference type="RefSeq" id="WP_195031740.1">
    <property type="nucleotide sequence ID" value="NZ_JADLRE010000002.1"/>
</dbReference>
<dbReference type="EMBL" id="JADLRE010000002">
    <property type="protein sequence ID" value="MBF6224196.1"/>
    <property type="molecule type" value="Genomic_DNA"/>
</dbReference>
<organism evidence="3 4">
    <name type="scientific">Nocardia abscessus</name>
    <dbReference type="NCBI Taxonomy" id="120957"/>
    <lineage>
        <taxon>Bacteria</taxon>
        <taxon>Bacillati</taxon>
        <taxon>Actinomycetota</taxon>
        <taxon>Actinomycetes</taxon>
        <taxon>Mycobacteriales</taxon>
        <taxon>Nocardiaceae</taxon>
        <taxon>Nocardia</taxon>
    </lineage>
</organism>
<protein>
    <submittedName>
        <fullName evidence="3">YceI family protein</fullName>
    </submittedName>
</protein>
<dbReference type="PANTHER" id="PTHR34406">
    <property type="entry name" value="PROTEIN YCEI"/>
    <property type="match status" value="1"/>
</dbReference>
<dbReference type="SUPFAM" id="SSF101874">
    <property type="entry name" value="YceI-like"/>
    <property type="match status" value="1"/>
</dbReference>
<feature type="domain" description="Lipid/polyisoprenoid-binding YceI-like" evidence="2">
    <location>
        <begin position="17"/>
        <end position="163"/>
    </location>
</feature>
<evidence type="ECO:0000313" key="3">
    <source>
        <dbReference type="EMBL" id="MBF6224196.1"/>
    </source>
</evidence>
<accession>A0ABS0C215</accession>
<evidence type="ECO:0000256" key="1">
    <source>
        <dbReference type="ARBA" id="ARBA00008812"/>
    </source>
</evidence>
<reference evidence="3 4" key="1">
    <citation type="submission" date="2020-10" db="EMBL/GenBank/DDBJ databases">
        <title>Identification of Nocardia species via Next-generation sequencing and recognition of intraspecies genetic diversity.</title>
        <authorList>
            <person name="Li P."/>
            <person name="Li P."/>
            <person name="Lu B."/>
        </authorList>
    </citation>
    <scope>NUCLEOTIDE SEQUENCE [LARGE SCALE GENOMIC DNA]</scope>
    <source>
        <strain evidence="3 4">N-11</strain>
    </source>
</reference>
<dbReference type="InterPro" id="IPR036761">
    <property type="entry name" value="TTHA0802/YceI-like_sf"/>
</dbReference>
<gene>
    <name evidence="3" type="ORF">IU470_03560</name>
</gene>
<sequence length="194" mass="21089">MDGGSRWCLETRPDNRGHRVLRSRALGAAPGLRPLSRASGSITWSQDGTATVLLELHAASVTIGMGMRDRHLCGPEFLDARTHPVISFHGHAVSRGRTRLEVQGKLTVRDATTEMQLDVELAPDGPELVAATAARVDLSAYVIGPRSGIVRRNIDLEIRGRLIPAATSMLTPRMQPTRTDDGVFDLGAQHNTER</sequence>
<evidence type="ECO:0000259" key="2">
    <source>
        <dbReference type="SMART" id="SM00867"/>
    </source>
</evidence>
<dbReference type="Pfam" id="PF04264">
    <property type="entry name" value="YceI"/>
    <property type="match status" value="1"/>
</dbReference>
<evidence type="ECO:0000313" key="4">
    <source>
        <dbReference type="Proteomes" id="UP000807309"/>
    </source>
</evidence>
<comment type="similarity">
    <text evidence="1">Belongs to the UPF0312 family.</text>
</comment>
<dbReference type="InterPro" id="IPR007372">
    <property type="entry name" value="Lipid/polyisoprenoid-bd_YceI"/>
</dbReference>
<proteinExistence type="inferred from homology"/>